<keyword evidence="2" id="KW-0812">Transmembrane</keyword>
<dbReference type="AlphaFoldDB" id="A0AAF0IIY7"/>
<proteinExistence type="predicted"/>
<dbReference type="Proteomes" id="UP001219355">
    <property type="component" value="Chromosome 2"/>
</dbReference>
<feature type="transmembrane region" description="Helical" evidence="2">
    <location>
        <begin position="519"/>
        <end position="538"/>
    </location>
</feature>
<dbReference type="Pfam" id="PF23317">
    <property type="entry name" value="YVC1_C"/>
    <property type="match status" value="1"/>
</dbReference>
<feature type="compositionally biased region" description="Polar residues" evidence="1">
    <location>
        <begin position="640"/>
        <end position="649"/>
    </location>
</feature>
<dbReference type="EMBL" id="CP120628">
    <property type="protein sequence ID" value="WEW58392.1"/>
    <property type="molecule type" value="Genomic_DNA"/>
</dbReference>
<keyword evidence="6" id="KW-1185">Reference proteome</keyword>
<reference evidence="5" key="1">
    <citation type="submission" date="2023-03" db="EMBL/GenBank/DDBJ databases">
        <title>Emydomyces testavorans Genome Sequence.</title>
        <authorList>
            <person name="Hoyer L."/>
        </authorList>
    </citation>
    <scope>NUCLEOTIDE SEQUENCE</scope>
    <source>
        <strain evidence="5">16-2883</strain>
    </source>
</reference>
<feature type="transmembrane region" description="Helical" evidence="2">
    <location>
        <begin position="234"/>
        <end position="253"/>
    </location>
</feature>
<feature type="transmembrane region" description="Helical" evidence="2">
    <location>
        <begin position="265"/>
        <end position="282"/>
    </location>
</feature>
<dbReference type="PANTHER" id="PTHR35859">
    <property type="entry name" value="NONSELECTIVE CATION CHANNEL PROTEIN"/>
    <property type="match status" value="1"/>
</dbReference>
<dbReference type="InterPro" id="IPR056336">
    <property type="entry name" value="YVC1_C"/>
</dbReference>
<sequence>MPGLFDTNEQEVLLDTNEHDRMLPSTEAEGVPPPLPPKEVTKVALRLKHLIEQVIPCELEESAVTKPNSTVITKAVIDMARNAGGEQYRACVVYGLLVCLRWFRIQAIKELWDSDLHLLRVVACEILAKRLLESESDHDFLMQAILLKRYSIVISSDEVTPPANVIERAVDLHALTVIGSSGYQKCIKYLWHGWVCQDERDASNFVEYKDRTNTSYWAHFNPDRMRTPVYQNTVQIFFSLLYLALYTGVINTINPTGDLDVVEGILYLMTFAFICDEFSKFWKVGRNYFGFWNAFNATLYILLAASFVLRAIALTHSPDSQDVERRRYNQLSYNFLAFSAPLFWGRLLLYLDTFRFFGAMLVVLKVMMKESLIFFALLAVVIIGFLQGFSGMDQADPDNVMTPAMILQGMANTVMQNPDFDAFKSFAAPFGITLYYLFTFVVMVVLLNILIALYNSAYEDITGNAINEYLALFAYRTLQFVRAPDENVFIVRLAFNLVEIFFLILPFEWWLSSARYERLNHYVMGVIYSPLLFVTAFIETSHARRIQINRRLGEAEDDQTEEWEEAATMVNAESDISEWDQKVQQMKPNVEVDPCVLEVRQLKQQLAELRALMNTFVEERERGESTGGNQANGVQVNGAEEQSGSEQLL</sequence>
<evidence type="ECO:0000256" key="2">
    <source>
        <dbReference type="SAM" id="Phobius"/>
    </source>
</evidence>
<evidence type="ECO:0000259" key="3">
    <source>
        <dbReference type="Pfam" id="PF23190"/>
    </source>
</evidence>
<feature type="compositionally biased region" description="Low complexity" evidence="1">
    <location>
        <begin position="627"/>
        <end position="639"/>
    </location>
</feature>
<organism evidence="5 6">
    <name type="scientific">Emydomyces testavorans</name>
    <dbReference type="NCBI Taxonomy" id="2070801"/>
    <lineage>
        <taxon>Eukaryota</taxon>
        <taxon>Fungi</taxon>
        <taxon>Dikarya</taxon>
        <taxon>Ascomycota</taxon>
        <taxon>Pezizomycotina</taxon>
        <taxon>Eurotiomycetes</taxon>
        <taxon>Eurotiomycetidae</taxon>
        <taxon>Onygenales</taxon>
        <taxon>Nannizziopsiaceae</taxon>
        <taxon>Emydomyces</taxon>
    </lineage>
</organism>
<feature type="transmembrane region" description="Helical" evidence="2">
    <location>
        <begin position="434"/>
        <end position="454"/>
    </location>
</feature>
<feature type="transmembrane region" description="Helical" evidence="2">
    <location>
        <begin position="372"/>
        <end position="392"/>
    </location>
</feature>
<evidence type="ECO:0000256" key="1">
    <source>
        <dbReference type="SAM" id="MobiDB-lite"/>
    </source>
</evidence>
<dbReference type="Pfam" id="PF23190">
    <property type="entry name" value="LHD_TRPY1"/>
    <property type="match status" value="1"/>
</dbReference>
<name>A0AAF0IIY7_9EURO</name>
<evidence type="ECO:0000313" key="5">
    <source>
        <dbReference type="EMBL" id="WEW58392.1"/>
    </source>
</evidence>
<feature type="domain" description="Calcium channel YVC1-like C-terminal transmembrane" evidence="4">
    <location>
        <begin position="254"/>
        <end position="537"/>
    </location>
</feature>
<gene>
    <name evidence="5" type="primary">YVC1</name>
    <name evidence="5" type="ORF">PRK78_003860</name>
</gene>
<feature type="domain" description="YVC1 N-terminal linker helical" evidence="3">
    <location>
        <begin position="40"/>
        <end position="220"/>
    </location>
</feature>
<evidence type="ECO:0000259" key="4">
    <source>
        <dbReference type="Pfam" id="PF23317"/>
    </source>
</evidence>
<feature type="transmembrane region" description="Helical" evidence="2">
    <location>
        <begin position="489"/>
        <end position="507"/>
    </location>
</feature>
<evidence type="ECO:0000313" key="6">
    <source>
        <dbReference type="Proteomes" id="UP001219355"/>
    </source>
</evidence>
<dbReference type="PANTHER" id="PTHR35859:SF1">
    <property type="entry name" value="NONSELECTIVE CATION CHANNEL PROTEIN"/>
    <property type="match status" value="1"/>
</dbReference>
<protein>
    <submittedName>
        <fullName evidence="5">Calcium channel yvc1</fullName>
    </submittedName>
</protein>
<dbReference type="InterPro" id="IPR056337">
    <property type="entry name" value="LHD_YVC1"/>
</dbReference>
<feature type="transmembrane region" description="Helical" evidence="2">
    <location>
        <begin position="294"/>
        <end position="313"/>
    </location>
</feature>
<keyword evidence="2" id="KW-0472">Membrane</keyword>
<dbReference type="InterPro" id="IPR052971">
    <property type="entry name" value="TRP_calcium_channel"/>
</dbReference>
<accession>A0AAF0IIY7</accession>
<keyword evidence="2" id="KW-1133">Transmembrane helix</keyword>
<feature type="region of interest" description="Disordered" evidence="1">
    <location>
        <begin position="619"/>
        <end position="649"/>
    </location>
</feature>